<name>A0A482XER2_LAOST</name>
<evidence type="ECO:0000256" key="1">
    <source>
        <dbReference type="SAM" id="MobiDB-lite"/>
    </source>
</evidence>
<sequence>SPAAEGELVPGRRDGGRHGRDAVRAARQERAGDRASGAAPLGLAAHLQGDQHRCHRATLHHGHHRPAL</sequence>
<dbReference type="EMBL" id="QKKF02011600">
    <property type="protein sequence ID" value="RZF44050.1"/>
    <property type="molecule type" value="Genomic_DNA"/>
</dbReference>
<dbReference type="AlphaFoldDB" id="A0A482XER2"/>
<feature type="non-terminal residue" evidence="2">
    <location>
        <position position="1"/>
    </location>
</feature>
<protein>
    <submittedName>
        <fullName evidence="2">Uncharacterized protein</fullName>
    </submittedName>
</protein>
<keyword evidence="3" id="KW-1185">Reference proteome</keyword>
<accession>A0A482XER2</accession>
<evidence type="ECO:0000313" key="3">
    <source>
        <dbReference type="Proteomes" id="UP000291343"/>
    </source>
</evidence>
<feature type="region of interest" description="Disordered" evidence="1">
    <location>
        <begin position="1"/>
        <end position="37"/>
    </location>
</feature>
<feature type="compositionally biased region" description="Basic and acidic residues" evidence="1">
    <location>
        <begin position="10"/>
        <end position="33"/>
    </location>
</feature>
<organism evidence="2 3">
    <name type="scientific">Laodelphax striatellus</name>
    <name type="common">Small brown planthopper</name>
    <name type="synonym">Delphax striatella</name>
    <dbReference type="NCBI Taxonomy" id="195883"/>
    <lineage>
        <taxon>Eukaryota</taxon>
        <taxon>Metazoa</taxon>
        <taxon>Ecdysozoa</taxon>
        <taxon>Arthropoda</taxon>
        <taxon>Hexapoda</taxon>
        <taxon>Insecta</taxon>
        <taxon>Pterygota</taxon>
        <taxon>Neoptera</taxon>
        <taxon>Paraneoptera</taxon>
        <taxon>Hemiptera</taxon>
        <taxon>Auchenorrhyncha</taxon>
        <taxon>Fulgoroidea</taxon>
        <taxon>Delphacidae</taxon>
        <taxon>Criomorphinae</taxon>
        <taxon>Laodelphax</taxon>
    </lineage>
</organism>
<dbReference type="InParanoid" id="A0A482XER2"/>
<comment type="caution">
    <text evidence="2">The sequence shown here is derived from an EMBL/GenBank/DDBJ whole genome shotgun (WGS) entry which is preliminary data.</text>
</comment>
<reference evidence="2 3" key="1">
    <citation type="journal article" date="2017" name="Gigascience">
        <title>Genome sequence of the small brown planthopper, Laodelphax striatellus.</title>
        <authorList>
            <person name="Zhu J."/>
            <person name="Jiang F."/>
            <person name="Wang X."/>
            <person name="Yang P."/>
            <person name="Bao Y."/>
            <person name="Zhao W."/>
            <person name="Wang W."/>
            <person name="Lu H."/>
            <person name="Wang Q."/>
            <person name="Cui N."/>
            <person name="Li J."/>
            <person name="Chen X."/>
            <person name="Luo L."/>
            <person name="Yu J."/>
            <person name="Kang L."/>
            <person name="Cui F."/>
        </authorList>
    </citation>
    <scope>NUCLEOTIDE SEQUENCE [LARGE SCALE GENOMIC DNA]</scope>
    <source>
        <strain evidence="2">Lst14</strain>
    </source>
</reference>
<evidence type="ECO:0000313" key="2">
    <source>
        <dbReference type="EMBL" id="RZF44050.1"/>
    </source>
</evidence>
<proteinExistence type="predicted"/>
<dbReference type="Proteomes" id="UP000291343">
    <property type="component" value="Unassembled WGS sequence"/>
</dbReference>
<feature type="non-terminal residue" evidence="2">
    <location>
        <position position="68"/>
    </location>
</feature>
<gene>
    <name evidence="2" type="ORF">LSTR_LSTR016794</name>
</gene>